<sequence length="73" mass="8047">MSAIRYIRREIFKVTQAEFAALAGVTQASVSRWEAGVAPSLDEMQAIRRAAADRSIDWNDAWFFEAPATGEAA</sequence>
<dbReference type="SMART" id="SM00530">
    <property type="entry name" value="HTH_XRE"/>
    <property type="match status" value="1"/>
</dbReference>
<name>A0ABV2MV60_9HYPH</name>
<evidence type="ECO:0000313" key="3">
    <source>
        <dbReference type="Proteomes" id="UP001549076"/>
    </source>
</evidence>
<organism evidence="2 3">
    <name type="scientific">Aquamicrobium terrae</name>
    <dbReference type="NCBI Taxonomy" id="1324945"/>
    <lineage>
        <taxon>Bacteria</taxon>
        <taxon>Pseudomonadati</taxon>
        <taxon>Pseudomonadota</taxon>
        <taxon>Alphaproteobacteria</taxon>
        <taxon>Hyphomicrobiales</taxon>
        <taxon>Phyllobacteriaceae</taxon>
        <taxon>Aquamicrobium</taxon>
    </lineage>
</organism>
<dbReference type="Pfam" id="PF01381">
    <property type="entry name" value="HTH_3"/>
    <property type="match status" value="1"/>
</dbReference>
<reference evidence="2 3" key="1">
    <citation type="submission" date="2024-06" db="EMBL/GenBank/DDBJ databases">
        <title>Genomic Encyclopedia of Type Strains, Phase IV (KMG-IV): sequencing the most valuable type-strain genomes for metagenomic binning, comparative biology and taxonomic classification.</title>
        <authorList>
            <person name="Goeker M."/>
        </authorList>
    </citation>
    <scope>NUCLEOTIDE SEQUENCE [LARGE SCALE GENOMIC DNA]</scope>
    <source>
        <strain evidence="2 3">DSM 27865</strain>
    </source>
</reference>
<gene>
    <name evidence="2" type="ORF">ABID37_000876</name>
</gene>
<dbReference type="Proteomes" id="UP001549076">
    <property type="component" value="Unassembled WGS sequence"/>
</dbReference>
<dbReference type="EMBL" id="JBEPML010000002">
    <property type="protein sequence ID" value="MET3790685.1"/>
    <property type="molecule type" value="Genomic_DNA"/>
</dbReference>
<evidence type="ECO:0000313" key="2">
    <source>
        <dbReference type="EMBL" id="MET3790685.1"/>
    </source>
</evidence>
<evidence type="ECO:0000259" key="1">
    <source>
        <dbReference type="PROSITE" id="PS50943"/>
    </source>
</evidence>
<dbReference type="CDD" id="cd00093">
    <property type="entry name" value="HTH_XRE"/>
    <property type="match status" value="1"/>
</dbReference>
<dbReference type="RefSeq" id="WP_354192872.1">
    <property type="nucleotide sequence ID" value="NZ_JBEPML010000002.1"/>
</dbReference>
<dbReference type="InterPro" id="IPR010982">
    <property type="entry name" value="Lambda_DNA-bd_dom_sf"/>
</dbReference>
<dbReference type="SUPFAM" id="SSF47413">
    <property type="entry name" value="lambda repressor-like DNA-binding domains"/>
    <property type="match status" value="1"/>
</dbReference>
<dbReference type="Gene3D" id="1.10.260.40">
    <property type="entry name" value="lambda repressor-like DNA-binding domains"/>
    <property type="match status" value="1"/>
</dbReference>
<dbReference type="PROSITE" id="PS50943">
    <property type="entry name" value="HTH_CROC1"/>
    <property type="match status" value="1"/>
</dbReference>
<keyword evidence="3" id="KW-1185">Reference proteome</keyword>
<protein>
    <submittedName>
        <fullName evidence="2">Transcriptional regulator with XRE-family HTH domain</fullName>
    </submittedName>
</protein>
<feature type="domain" description="HTH cro/C1-type" evidence="1">
    <location>
        <begin position="4"/>
        <end position="50"/>
    </location>
</feature>
<comment type="caution">
    <text evidence="2">The sequence shown here is derived from an EMBL/GenBank/DDBJ whole genome shotgun (WGS) entry which is preliminary data.</text>
</comment>
<proteinExistence type="predicted"/>
<accession>A0ABV2MV60</accession>
<dbReference type="InterPro" id="IPR001387">
    <property type="entry name" value="Cro/C1-type_HTH"/>
</dbReference>